<evidence type="ECO:0000313" key="10">
    <source>
        <dbReference type="EMBL" id="CYV46847.1"/>
    </source>
</evidence>
<evidence type="ECO:0000256" key="7">
    <source>
        <dbReference type="SAM" id="Phobius"/>
    </source>
</evidence>
<accession>A0A116MGR1</accession>
<dbReference type="PANTHER" id="PTHR30287:SF1">
    <property type="entry name" value="INNER MEMBRANE PROTEIN"/>
    <property type="match status" value="1"/>
</dbReference>
<feature type="domain" description="MacB-like periplasmic core" evidence="9">
    <location>
        <begin position="846"/>
        <end position="1038"/>
    </location>
</feature>
<feature type="domain" description="ABC3 transporter permease C-terminal" evidence="8">
    <location>
        <begin position="678"/>
        <end position="794"/>
    </location>
</feature>
<dbReference type="InterPro" id="IPR025857">
    <property type="entry name" value="MacB_PCD"/>
</dbReference>
<keyword evidence="4 7" id="KW-1133">Transmembrane helix</keyword>
<feature type="transmembrane region" description="Helical" evidence="7">
    <location>
        <begin position="845"/>
        <end position="865"/>
    </location>
</feature>
<evidence type="ECO:0000256" key="1">
    <source>
        <dbReference type="ARBA" id="ARBA00004651"/>
    </source>
</evidence>
<keyword evidence="6" id="KW-0175">Coiled coil</keyword>
<evidence type="ECO:0000256" key="2">
    <source>
        <dbReference type="ARBA" id="ARBA00022475"/>
    </source>
</evidence>
<feature type="coiled-coil region" evidence="6">
    <location>
        <begin position="344"/>
        <end position="406"/>
    </location>
</feature>
<dbReference type="GO" id="GO:0005886">
    <property type="term" value="C:plasma membrane"/>
    <property type="evidence" value="ECO:0007669"/>
    <property type="project" value="UniProtKB-SubCell"/>
</dbReference>
<feature type="transmembrane region" description="Helical" evidence="7">
    <location>
        <begin position="21"/>
        <end position="38"/>
    </location>
</feature>
<dbReference type="AlphaFoldDB" id="A0A116MGR1"/>
<comment type="subcellular location">
    <subcellularLocation>
        <location evidence="1">Cell membrane</location>
        <topology evidence="1">Multi-pass membrane protein</topology>
    </subcellularLocation>
</comment>
<protein>
    <submittedName>
        <fullName evidence="10">ABC superfamily ATP binding cassette transporter, membrane protein</fullName>
    </submittedName>
</protein>
<proteinExistence type="predicted"/>
<evidence type="ECO:0000256" key="5">
    <source>
        <dbReference type="ARBA" id="ARBA00023136"/>
    </source>
</evidence>
<feature type="transmembrane region" description="Helical" evidence="7">
    <location>
        <begin position="679"/>
        <end position="700"/>
    </location>
</feature>
<dbReference type="Pfam" id="PF02687">
    <property type="entry name" value="FtsX"/>
    <property type="match status" value="2"/>
</dbReference>
<dbReference type="RefSeq" id="WP_044757676.1">
    <property type="nucleotide sequence ID" value="NZ_CEDN01000029.1"/>
</dbReference>
<keyword evidence="5 7" id="KW-0472">Membrane</keyword>
<keyword evidence="3 7" id="KW-0812">Transmembrane</keyword>
<sequence>MVSKTYWKDIRQSFSSSKGRVVSIVSLMALGSFALIGLKVTAPDMRTTGEHFFEEHQVADLFVISDYGLSQSDQTLLSSLDDEATIEYGYFKDVVVTDSTVSFRVFSTPKELSTYEVVEGSLPSKTDEIALSAAYQGDYQIGDTITFDEKADADSQVLTQHTFTITGFVNSSELLSRVNLGQSTAGSGELNGYAVVPEATFDSDVYMIARIAYDDLAGLSPYEQTYLDKIYEDKKTVKELLADQPGIRLAAVKSDAQEQIDKGYDKIAEAKDELASAKSQLTDAQTQIADGESQLASGQAEIASAESQLTDVASQLASGQVTLDSSYAQLAEASNQLSAGWSQLSSSKATLDSAASQIAQAEQELASKKSELDSAAALLTAASQTIAENEATLTAAKSELDSKTAELTVAKSQLDQAAAMIAAGQAELTAAKDALVTKIAQLQAAGIDPTSVAEVTTAQASITQKEAELRAAETSYQSKLADYQAAESLLAQKAAQYQAGVSQLEVAKTELTNKQAQYDAGIAQYNTAVATLTAKKAEYESGLSQYTSAYETLVSKQAQYDSGWSQYQSGLATLNSKEAEYQSGLVSLDEAKATLASKTAELEEAKATLASKQSEYDSKKSEADAEIAEKEVDLQEAQERVDNLALPTYAAYTRREIPGAEGYLSYENNASIIDSVGNIFPVVLYFIASLVTFTTMVRFVDEERLKAGTLRALGYDSKDIVRKFVIYGAVTGLVGTAIGTLLGHLLLPSIIYSTYSSKIVLAPIELHFYPFKTLLAVILGLLSTVLPAVLVARKELAEQPAQLLLPKPPVAGDKIFMERIKPLWSRMSFTQKVTARNIFRYKQRMLMTIFGVCGSIALLFAGLGVRSSIADLNNRQFTDIIKYDMIVASNSNLTMEEETALNERLDSSAISQEMPVHYETVTKVAGSKKDEQSITLLAADSSQDEEFRDYINLVNRESQEDLSLSLDGAIISEKLATLLGVQVGDEITVQDSNDQDVTIRVAGITEMYMSHFIFMSSSYYEQVFGTTPEENAHVIILKDDTVTNTNQVASDFMELDAVTGVVQNTILKEQVNTIVHSLNRVMYILIMTSVLLAIVILYNLTNINVAERIRELSTIKVLGFYSKEVTMYIYRESIYLSLIGILVGFVMGLGLHRYMISIIPPESIMFNPALGYLIYLVPAAVVIAILVVLGLVVNQWLKKVDMLEALKSVE</sequence>
<dbReference type="Proteomes" id="UP000074825">
    <property type="component" value="Unassembled WGS sequence"/>
</dbReference>
<dbReference type="InterPro" id="IPR003838">
    <property type="entry name" value="ABC3_permease_C"/>
</dbReference>
<name>A0A116MGR1_STRSU</name>
<evidence type="ECO:0000259" key="8">
    <source>
        <dbReference type="Pfam" id="PF02687"/>
    </source>
</evidence>
<feature type="transmembrane region" description="Helical" evidence="7">
    <location>
        <begin position="724"/>
        <end position="751"/>
    </location>
</feature>
<dbReference type="Gene3D" id="1.10.287.1490">
    <property type="match status" value="1"/>
</dbReference>
<feature type="transmembrane region" description="Helical" evidence="7">
    <location>
        <begin position="1133"/>
        <end position="1152"/>
    </location>
</feature>
<evidence type="ECO:0000256" key="4">
    <source>
        <dbReference type="ARBA" id="ARBA00022989"/>
    </source>
</evidence>
<gene>
    <name evidence="10" type="ORF">ERS132444_00332</name>
</gene>
<feature type="transmembrane region" description="Helical" evidence="7">
    <location>
        <begin position="1081"/>
        <end position="1100"/>
    </location>
</feature>
<evidence type="ECO:0000313" key="11">
    <source>
        <dbReference type="Proteomes" id="UP000074825"/>
    </source>
</evidence>
<feature type="coiled-coil region" evidence="6">
    <location>
        <begin position="253"/>
        <end position="294"/>
    </location>
</feature>
<keyword evidence="2" id="KW-1003">Cell membrane</keyword>
<dbReference type="PANTHER" id="PTHR30287">
    <property type="entry name" value="MEMBRANE COMPONENT OF PREDICTED ABC SUPERFAMILY METABOLITE UPTAKE TRANSPORTER"/>
    <property type="match status" value="1"/>
</dbReference>
<reference evidence="10 11" key="1">
    <citation type="submission" date="2016-02" db="EMBL/GenBank/DDBJ databases">
        <authorList>
            <consortium name="Pathogen Informatics"/>
        </authorList>
    </citation>
    <scope>NUCLEOTIDE SEQUENCE [LARGE SCALE GENOMIC DNA]</scope>
    <source>
        <strain evidence="10 11">LSS82</strain>
    </source>
</reference>
<feature type="domain" description="ABC3 transporter permease C-terminal" evidence="8">
    <location>
        <begin position="1084"/>
        <end position="1190"/>
    </location>
</feature>
<dbReference type="Pfam" id="PF12704">
    <property type="entry name" value="MacB_PCD"/>
    <property type="match status" value="1"/>
</dbReference>
<dbReference type="EMBL" id="FIIF01000002">
    <property type="protein sequence ID" value="CYV46847.1"/>
    <property type="molecule type" value="Genomic_DNA"/>
</dbReference>
<feature type="coiled-coil region" evidence="6">
    <location>
        <begin position="588"/>
        <end position="640"/>
    </location>
</feature>
<evidence type="ECO:0000259" key="9">
    <source>
        <dbReference type="Pfam" id="PF12704"/>
    </source>
</evidence>
<evidence type="ECO:0000256" key="6">
    <source>
        <dbReference type="SAM" id="Coils"/>
    </source>
</evidence>
<dbReference type="InterPro" id="IPR038766">
    <property type="entry name" value="Membrane_comp_ABC_pdt"/>
</dbReference>
<feature type="transmembrane region" description="Helical" evidence="7">
    <location>
        <begin position="771"/>
        <end position="792"/>
    </location>
</feature>
<organism evidence="10 11">
    <name type="scientific">Streptococcus suis</name>
    <dbReference type="NCBI Taxonomy" id="1307"/>
    <lineage>
        <taxon>Bacteria</taxon>
        <taxon>Bacillati</taxon>
        <taxon>Bacillota</taxon>
        <taxon>Bacilli</taxon>
        <taxon>Lactobacillales</taxon>
        <taxon>Streptococcaceae</taxon>
        <taxon>Streptococcus</taxon>
    </lineage>
</organism>
<evidence type="ECO:0000256" key="3">
    <source>
        <dbReference type="ARBA" id="ARBA00022692"/>
    </source>
</evidence>
<dbReference type="SUPFAM" id="SSF57997">
    <property type="entry name" value="Tropomyosin"/>
    <property type="match status" value="1"/>
</dbReference>
<feature type="transmembrane region" description="Helical" evidence="7">
    <location>
        <begin position="1172"/>
        <end position="1193"/>
    </location>
</feature>